<dbReference type="EMBL" id="CM026432">
    <property type="protein sequence ID" value="KAG0556541.1"/>
    <property type="molecule type" value="Genomic_DNA"/>
</dbReference>
<protein>
    <submittedName>
        <fullName evidence="2">Uncharacterized protein</fullName>
    </submittedName>
</protein>
<name>A0A8T0GBJ3_CERPU</name>
<keyword evidence="1" id="KW-0812">Transmembrane</keyword>
<feature type="transmembrane region" description="Helical" evidence="1">
    <location>
        <begin position="6"/>
        <end position="28"/>
    </location>
</feature>
<evidence type="ECO:0000256" key="1">
    <source>
        <dbReference type="SAM" id="Phobius"/>
    </source>
</evidence>
<organism evidence="2 3">
    <name type="scientific">Ceratodon purpureus</name>
    <name type="common">Fire moss</name>
    <name type="synonym">Dicranum purpureum</name>
    <dbReference type="NCBI Taxonomy" id="3225"/>
    <lineage>
        <taxon>Eukaryota</taxon>
        <taxon>Viridiplantae</taxon>
        <taxon>Streptophyta</taxon>
        <taxon>Embryophyta</taxon>
        <taxon>Bryophyta</taxon>
        <taxon>Bryophytina</taxon>
        <taxon>Bryopsida</taxon>
        <taxon>Dicranidae</taxon>
        <taxon>Pseudoditrichales</taxon>
        <taxon>Ditrichaceae</taxon>
        <taxon>Ceratodon</taxon>
    </lineage>
</organism>
<sequence>MWEDWVLRALVLFSVVVTSVGVIQRLVFGWQCCVSLSRGWLGLAWLFRLPRSCIGFRQLQSWPFLFFQWRSRGFCLLIAWFREWGSWIWSLSGMLKWRLLV</sequence>
<evidence type="ECO:0000313" key="3">
    <source>
        <dbReference type="Proteomes" id="UP000822688"/>
    </source>
</evidence>
<proteinExistence type="predicted"/>
<keyword evidence="3" id="KW-1185">Reference proteome</keyword>
<reference evidence="2 3" key="1">
    <citation type="submission" date="2020-06" db="EMBL/GenBank/DDBJ databases">
        <title>WGS assembly of Ceratodon purpureus strain R40.</title>
        <authorList>
            <person name="Carey S.B."/>
            <person name="Jenkins J."/>
            <person name="Shu S."/>
            <person name="Lovell J.T."/>
            <person name="Sreedasyam A."/>
            <person name="Maumus F."/>
            <person name="Tiley G.P."/>
            <person name="Fernandez-Pozo N."/>
            <person name="Barry K."/>
            <person name="Chen C."/>
            <person name="Wang M."/>
            <person name="Lipzen A."/>
            <person name="Daum C."/>
            <person name="Saski C.A."/>
            <person name="Payton A.C."/>
            <person name="Mcbreen J.C."/>
            <person name="Conrad R.E."/>
            <person name="Kollar L.M."/>
            <person name="Olsson S."/>
            <person name="Huttunen S."/>
            <person name="Landis J.B."/>
            <person name="Wickett N.J."/>
            <person name="Johnson M.G."/>
            <person name="Rensing S.A."/>
            <person name="Grimwood J."/>
            <person name="Schmutz J."/>
            <person name="Mcdaniel S.F."/>
        </authorList>
    </citation>
    <scope>NUCLEOTIDE SEQUENCE [LARGE SCALE GENOMIC DNA]</scope>
    <source>
        <strain evidence="2 3">R40</strain>
    </source>
</reference>
<keyword evidence="1" id="KW-1133">Transmembrane helix</keyword>
<evidence type="ECO:0000313" key="2">
    <source>
        <dbReference type="EMBL" id="KAG0556541.1"/>
    </source>
</evidence>
<keyword evidence="1" id="KW-0472">Membrane</keyword>
<dbReference type="Proteomes" id="UP000822688">
    <property type="component" value="Chromosome 11"/>
</dbReference>
<gene>
    <name evidence="2" type="ORF">KC19_11G061300</name>
</gene>
<dbReference type="AlphaFoldDB" id="A0A8T0GBJ3"/>
<accession>A0A8T0GBJ3</accession>
<comment type="caution">
    <text evidence="2">The sequence shown here is derived from an EMBL/GenBank/DDBJ whole genome shotgun (WGS) entry which is preliminary data.</text>
</comment>